<name>A0A6C7ECS4_ILUCY</name>
<protein>
    <submittedName>
        <fullName evidence="8">Na(+)/H(+) antiporter subunit C</fullName>
    </submittedName>
</protein>
<dbReference type="KEGG" id="aym:YM304_38090"/>
<dbReference type="PANTHER" id="PTHR34583:SF2">
    <property type="entry name" value="ANTIPORTER SUBUNIT MNHC2-RELATED"/>
    <property type="match status" value="1"/>
</dbReference>
<dbReference type="EMBL" id="AP012057">
    <property type="protein sequence ID" value="BAN04123.1"/>
    <property type="molecule type" value="Genomic_DNA"/>
</dbReference>
<keyword evidence="6 7" id="KW-0472">Membrane</keyword>
<evidence type="ECO:0000313" key="9">
    <source>
        <dbReference type="Proteomes" id="UP000011863"/>
    </source>
</evidence>
<dbReference type="Pfam" id="PF00420">
    <property type="entry name" value="Oxidored_q2"/>
    <property type="match status" value="1"/>
</dbReference>
<feature type="transmembrane region" description="Helical" evidence="7">
    <location>
        <begin position="71"/>
        <end position="92"/>
    </location>
</feature>
<comment type="similarity">
    <text evidence="2">Belongs to the CPA3 antiporters (TC 2.A.63) subunit C family.</text>
</comment>
<dbReference type="AlphaFoldDB" id="A0A6C7ECS4"/>
<dbReference type="OrthoDB" id="9799219at2"/>
<dbReference type="Gene3D" id="1.10.287.3510">
    <property type="match status" value="1"/>
</dbReference>
<dbReference type="InterPro" id="IPR050601">
    <property type="entry name" value="CPA3_antiporter_subunitC"/>
</dbReference>
<gene>
    <name evidence="8" type="primary">mrpC</name>
    <name evidence="8" type="synonym">mnhC</name>
    <name evidence="8" type="ORF">YM304_38090</name>
</gene>
<sequence>MTILLAFTSAALFGLGTWLLLQRRLTRIVIGLGLIGHGTNILLLTSGGGAGLPPLIGKGDKKEFADPLPQALALTAIVITFGVTAFLLAMAYRSWQLTNDDVVADDLEDRLIAAARRVDSDVVDLETAQLERESDSAGDLDEGSES</sequence>
<evidence type="ECO:0000313" key="8">
    <source>
        <dbReference type="EMBL" id="BAN04123.1"/>
    </source>
</evidence>
<evidence type="ECO:0000256" key="2">
    <source>
        <dbReference type="ARBA" id="ARBA00010388"/>
    </source>
</evidence>
<feature type="transmembrane region" description="Helical" evidence="7">
    <location>
        <begin position="6"/>
        <end position="21"/>
    </location>
</feature>
<dbReference type="PANTHER" id="PTHR34583">
    <property type="entry name" value="ANTIPORTER SUBUNIT MNHC2-RELATED"/>
    <property type="match status" value="1"/>
</dbReference>
<evidence type="ECO:0000256" key="4">
    <source>
        <dbReference type="ARBA" id="ARBA00022692"/>
    </source>
</evidence>
<evidence type="ECO:0000256" key="3">
    <source>
        <dbReference type="ARBA" id="ARBA00022475"/>
    </source>
</evidence>
<reference evidence="8 9" key="1">
    <citation type="journal article" date="2013" name="Int. J. Syst. Evol. Microbiol.">
        <title>Ilumatobacter nonamiense sp. nov. and Ilumatobacter coccineum sp. nov., isolated from seashore sand.</title>
        <authorList>
            <person name="Matsumoto A."/>
            <person name="Kasai H."/>
            <person name="Matsuo Y."/>
            <person name="Shizuri Y."/>
            <person name="Ichikawa N."/>
            <person name="Fujita N."/>
            <person name="Omura S."/>
            <person name="Takahashi Y."/>
        </authorList>
    </citation>
    <scope>NUCLEOTIDE SEQUENCE [LARGE SCALE GENOMIC DNA]</scope>
    <source>
        <strain evidence="9">NBRC 103263 / KCTC 29153 / YM16-304</strain>
    </source>
</reference>
<keyword evidence="9" id="KW-1185">Reference proteome</keyword>
<keyword evidence="3" id="KW-1003">Cell membrane</keyword>
<proteinExistence type="inferred from homology"/>
<keyword evidence="4 7" id="KW-0812">Transmembrane</keyword>
<dbReference type="GO" id="GO:0005886">
    <property type="term" value="C:plasma membrane"/>
    <property type="evidence" value="ECO:0007669"/>
    <property type="project" value="UniProtKB-SubCell"/>
</dbReference>
<evidence type="ECO:0000256" key="6">
    <source>
        <dbReference type="ARBA" id="ARBA00023136"/>
    </source>
</evidence>
<evidence type="ECO:0000256" key="7">
    <source>
        <dbReference type="SAM" id="Phobius"/>
    </source>
</evidence>
<evidence type="ECO:0000256" key="1">
    <source>
        <dbReference type="ARBA" id="ARBA00004651"/>
    </source>
</evidence>
<feature type="transmembrane region" description="Helical" evidence="7">
    <location>
        <begin position="28"/>
        <end position="51"/>
    </location>
</feature>
<dbReference type="NCBIfam" id="NF005929">
    <property type="entry name" value="PRK07946.1"/>
    <property type="match status" value="1"/>
</dbReference>
<accession>A0A6C7ECS4</accession>
<comment type="subcellular location">
    <subcellularLocation>
        <location evidence="1">Cell membrane</location>
        <topology evidence="1">Multi-pass membrane protein</topology>
    </subcellularLocation>
</comment>
<organism evidence="8 9">
    <name type="scientific">Ilumatobacter coccineus (strain NBRC 103263 / KCTC 29153 / YM16-304)</name>
    <dbReference type="NCBI Taxonomy" id="1313172"/>
    <lineage>
        <taxon>Bacteria</taxon>
        <taxon>Bacillati</taxon>
        <taxon>Actinomycetota</taxon>
        <taxon>Acidimicrobiia</taxon>
        <taxon>Acidimicrobiales</taxon>
        <taxon>Ilumatobacteraceae</taxon>
        <taxon>Ilumatobacter</taxon>
    </lineage>
</organism>
<dbReference type="InterPro" id="IPR039428">
    <property type="entry name" value="NUOK/Mnh_C1-like"/>
</dbReference>
<dbReference type="Proteomes" id="UP000011863">
    <property type="component" value="Chromosome"/>
</dbReference>
<evidence type="ECO:0000256" key="5">
    <source>
        <dbReference type="ARBA" id="ARBA00022989"/>
    </source>
</evidence>
<keyword evidence="5 7" id="KW-1133">Transmembrane helix</keyword>
<dbReference type="RefSeq" id="WP_015443370.1">
    <property type="nucleotide sequence ID" value="NC_020520.1"/>
</dbReference>